<reference evidence="1 2" key="1">
    <citation type="submission" date="2010-02" db="EMBL/GenBank/DDBJ databases">
        <authorList>
            <person name="Weinstock G."/>
            <person name="Sodergren E."/>
            <person name="Clifton S."/>
            <person name="Fulton L."/>
            <person name="Fulton B."/>
            <person name="Courtney L."/>
            <person name="Fronick C."/>
            <person name="Harrison M."/>
            <person name="Strong C."/>
            <person name="Farmer C."/>
            <person name="Delahaunty K."/>
            <person name="Markovic C."/>
            <person name="Hall O."/>
            <person name="Minx P."/>
            <person name="Tomlinson C."/>
            <person name="Mitreva M."/>
            <person name="Nelson J."/>
            <person name="Hou S."/>
            <person name="Wollam A."/>
            <person name="Pepin K.H."/>
            <person name="Johnson M."/>
            <person name="Bhonagiri V."/>
            <person name="Zhang X."/>
            <person name="Suruliraj S."/>
            <person name="Warren W."/>
            <person name="Chinwalla A."/>
            <person name="Mardis E.R."/>
            <person name="Wilson R.K."/>
        </authorList>
    </citation>
    <scope>NUCLEOTIDE SEQUENCE [LARGE SCALE GENOMIC DNA]</scope>
    <source>
        <strain evidence="1 2">ATCC 29315</strain>
    </source>
</reference>
<dbReference type="EMBL" id="ADBF01000042">
    <property type="protein sequence ID" value="EFE49758.1"/>
    <property type="molecule type" value="Genomic_DNA"/>
</dbReference>
<evidence type="ECO:0000313" key="1">
    <source>
        <dbReference type="EMBL" id="EFE49758.1"/>
    </source>
</evidence>
<evidence type="ECO:0000313" key="2">
    <source>
        <dbReference type="Proteomes" id="UP000005536"/>
    </source>
</evidence>
<name>D4DR10_NEIEG</name>
<proteinExistence type="predicted"/>
<dbReference type="AlphaFoldDB" id="D4DR10"/>
<comment type="caution">
    <text evidence="1">The sequence shown here is derived from an EMBL/GenBank/DDBJ whole genome shotgun (WGS) entry which is preliminary data.</text>
</comment>
<gene>
    <name evidence="1" type="ORF">NEIELOOT_01503</name>
</gene>
<organism evidence="1 2">
    <name type="scientific">Neisseria elongata subsp. glycolytica ATCC 29315</name>
    <dbReference type="NCBI Taxonomy" id="546263"/>
    <lineage>
        <taxon>Bacteria</taxon>
        <taxon>Pseudomonadati</taxon>
        <taxon>Pseudomonadota</taxon>
        <taxon>Betaproteobacteria</taxon>
        <taxon>Neisseriales</taxon>
        <taxon>Neisseriaceae</taxon>
        <taxon>Neisseria</taxon>
    </lineage>
</organism>
<accession>D4DR10</accession>
<protein>
    <submittedName>
        <fullName evidence="1">Uncharacterized protein</fullName>
    </submittedName>
</protein>
<sequence length="42" mass="4337">MTGGRAGGGGDKGAELVTVHCLSFVSLNENRHCDGLLYPNSC</sequence>
<dbReference type="Proteomes" id="UP000005536">
    <property type="component" value="Unassembled WGS sequence"/>
</dbReference>